<dbReference type="CDD" id="cd00202">
    <property type="entry name" value="ZnF_GATA"/>
    <property type="match status" value="1"/>
</dbReference>
<proteinExistence type="inferred from homology"/>
<dbReference type="EMBL" id="JAIWQS010000003">
    <property type="protein sequence ID" value="KAJ8769207.1"/>
    <property type="molecule type" value="Genomic_DNA"/>
</dbReference>
<dbReference type="GO" id="GO:0005634">
    <property type="term" value="C:nucleus"/>
    <property type="evidence" value="ECO:0007669"/>
    <property type="project" value="UniProtKB-SubCell"/>
</dbReference>
<evidence type="ECO:0000256" key="1">
    <source>
        <dbReference type="ARBA" id="ARBA00004123"/>
    </source>
</evidence>
<dbReference type="PANTHER" id="PTHR45658">
    <property type="entry name" value="GATA TRANSCRIPTION FACTOR"/>
    <property type="match status" value="1"/>
</dbReference>
<keyword evidence="3" id="KW-0479">Metal-binding</keyword>
<dbReference type="GO" id="GO:0030154">
    <property type="term" value="P:cell differentiation"/>
    <property type="evidence" value="ECO:0007669"/>
    <property type="project" value="TreeGrafter"/>
</dbReference>
<dbReference type="InterPro" id="IPR000679">
    <property type="entry name" value="Znf_GATA"/>
</dbReference>
<keyword evidence="16" id="KW-1185">Reference proteome</keyword>
<evidence type="ECO:0000313" key="15">
    <source>
        <dbReference type="EMBL" id="KAJ8769207.1"/>
    </source>
</evidence>
<dbReference type="InterPro" id="IPR051140">
    <property type="entry name" value="GATA_TF"/>
</dbReference>
<feature type="chain" id="PRO_5043496704" description="GATA-type domain-containing protein" evidence="13">
    <location>
        <begin position="22"/>
        <end position="267"/>
    </location>
</feature>
<dbReference type="PROSITE" id="PS00344">
    <property type="entry name" value="GATA_ZN_FINGER_1"/>
    <property type="match status" value="1"/>
</dbReference>
<evidence type="ECO:0000256" key="3">
    <source>
        <dbReference type="ARBA" id="ARBA00022723"/>
    </source>
</evidence>
<evidence type="ECO:0000256" key="6">
    <source>
        <dbReference type="ARBA" id="ARBA00023015"/>
    </source>
</evidence>
<evidence type="ECO:0000256" key="11">
    <source>
        <dbReference type="ARBA" id="ARBA00055020"/>
    </source>
</evidence>
<sequence length="267" mass="30205">MISSKLIGLIFVFRTFFPCDFDDSCNLTEDDVGSIGVPSDDPCLENCLCVPLDPIEEVIGLFPTLVNEPINGLWSGTQESKSLEYTRDEREEHDRKVAGGFLGKPEAKSAEKKSGTIPCIKPGASPVKKSGVITWIKPGAGPSETPETEELKRSWSNHYLRLGFGCKKRRSKRALKQQKLQRKRNNEEVLQTQRRCSHCQTQNTPLWRMGPMGPRTLCNACGVRYNTGRLLPEYRPAASPTFNKLKHSNFHKKIIRRRQGCFVHQIF</sequence>
<evidence type="ECO:0000259" key="14">
    <source>
        <dbReference type="PROSITE" id="PS50114"/>
    </source>
</evidence>
<dbReference type="PROSITE" id="PS50114">
    <property type="entry name" value="GATA_ZN_FINGER_2"/>
    <property type="match status" value="1"/>
</dbReference>
<dbReference type="SUPFAM" id="SSF57716">
    <property type="entry name" value="Glucocorticoid receptor-like (DNA-binding domain)"/>
    <property type="match status" value="1"/>
</dbReference>
<dbReference type="SMART" id="SM00401">
    <property type="entry name" value="ZnF_GATA"/>
    <property type="match status" value="1"/>
</dbReference>
<accession>A0AAV8TQF5</accession>
<dbReference type="PANTHER" id="PTHR45658:SF18">
    <property type="entry name" value="PROTEIN GAT2"/>
    <property type="match status" value="1"/>
</dbReference>
<gene>
    <name evidence="15" type="ORF">K2173_000982</name>
</gene>
<organism evidence="15 16">
    <name type="scientific">Erythroxylum novogranatense</name>
    <dbReference type="NCBI Taxonomy" id="1862640"/>
    <lineage>
        <taxon>Eukaryota</taxon>
        <taxon>Viridiplantae</taxon>
        <taxon>Streptophyta</taxon>
        <taxon>Embryophyta</taxon>
        <taxon>Tracheophyta</taxon>
        <taxon>Spermatophyta</taxon>
        <taxon>Magnoliopsida</taxon>
        <taxon>eudicotyledons</taxon>
        <taxon>Gunneridae</taxon>
        <taxon>Pentapetalae</taxon>
        <taxon>rosids</taxon>
        <taxon>fabids</taxon>
        <taxon>Malpighiales</taxon>
        <taxon>Erythroxylaceae</taxon>
        <taxon>Erythroxylum</taxon>
    </lineage>
</organism>
<evidence type="ECO:0000256" key="4">
    <source>
        <dbReference type="ARBA" id="ARBA00022771"/>
    </source>
</evidence>
<comment type="subcellular location">
    <subcellularLocation>
        <location evidence="1">Nucleus</location>
    </subcellularLocation>
</comment>
<evidence type="ECO:0000256" key="7">
    <source>
        <dbReference type="ARBA" id="ARBA00023125"/>
    </source>
</evidence>
<reference evidence="15 16" key="1">
    <citation type="submission" date="2021-09" db="EMBL/GenBank/DDBJ databases">
        <title>Genomic insights and catalytic innovation underlie evolution of tropane alkaloids biosynthesis.</title>
        <authorList>
            <person name="Wang Y.-J."/>
            <person name="Tian T."/>
            <person name="Huang J.-P."/>
            <person name="Huang S.-X."/>
        </authorList>
    </citation>
    <scope>NUCLEOTIDE SEQUENCE [LARGE SCALE GENOMIC DNA]</scope>
    <source>
        <strain evidence="15">KIB-2018</strain>
        <tissue evidence="15">Leaf</tissue>
    </source>
</reference>
<evidence type="ECO:0000256" key="10">
    <source>
        <dbReference type="ARBA" id="ARBA00023242"/>
    </source>
</evidence>
<dbReference type="AlphaFoldDB" id="A0AAV8TQF5"/>
<comment type="caution">
    <text evidence="15">The sequence shown here is derived from an EMBL/GenBank/DDBJ whole genome shotgun (WGS) entry which is preliminary data.</text>
</comment>
<evidence type="ECO:0000256" key="9">
    <source>
        <dbReference type="ARBA" id="ARBA00023163"/>
    </source>
</evidence>
<dbReference type="InterPro" id="IPR013088">
    <property type="entry name" value="Znf_NHR/GATA"/>
</dbReference>
<keyword evidence="6" id="KW-0805">Transcription regulation</keyword>
<keyword evidence="8" id="KW-0010">Activator</keyword>
<evidence type="ECO:0000256" key="5">
    <source>
        <dbReference type="ARBA" id="ARBA00022833"/>
    </source>
</evidence>
<keyword evidence="10" id="KW-0539">Nucleus</keyword>
<keyword evidence="9" id="KW-0804">Transcription</keyword>
<dbReference type="Pfam" id="PF00320">
    <property type="entry name" value="GATA"/>
    <property type="match status" value="1"/>
</dbReference>
<keyword evidence="7" id="KW-0238">DNA-binding</keyword>
<keyword evidence="5" id="KW-0862">Zinc</keyword>
<evidence type="ECO:0000256" key="13">
    <source>
        <dbReference type="SAM" id="SignalP"/>
    </source>
</evidence>
<dbReference type="Gene3D" id="3.30.50.10">
    <property type="entry name" value="Erythroid Transcription Factor GATA-1, subunit A"/>
    <property type="match status" value="1"/>
</dbReference>
<comment type="similarity">
    <text evidence="2">Belongs to the type IV zinc-finger family. Class A subfamily.</text>
</comment>
<dbReference type="GO" id="GO:0006355">
    <property type="term" value="P:regulation of DNA-templated transcription"/>
    <property type="evidence" value="ECO:0007669"/>
    <property type="project" value="InterPro"/>
</dbReference>
<keyword evidence="13" id="KW-0732">Signal</keyword>
<evidence type="ECO:0000256" key="8">
    <source>
        <dbReference type="ARBA" id="ARBA00023159"/>
    </source>
</evidence>
<feature type="domain" description="GATA-type" evidence="14">
    <location>
        <begin position="190"/>
        <end position="225"/>
    </location>
</feature>
<dbReference type="GO" id="GO:0008270">
    <property type="term" value="F:zinc ion binding"/>
    <property type="evidence" value="ECO:0007669"/>
    <property type="project" value="UniProtKB-KW"/>
</dbReference>
<evidence type="ECO:0000313" key="16">
    <source>
        <dbReference type="Proteomes" id="UP001159364"/>
    </source>
</evidence>
<protein>
    <recommendedName>
        <fullName evidence="14">GATA-type domain-containing protein</fullName>
    </recommendedName>
</protein>
<feature type="signal peptide" evidence="13">
    <location>
        <begin position="1"/>
        <end position="21"/>
    </location>
</feature>
<evidence type="ECO:0000256" key="12">
    <source>
        <dbReference type="PROSITE-ProRule" id="PRU00094"/>
    </source>
</evidence>
<name>A0AAV8TQF5_9ROSI</name>
<comment type="function">
    <text evidence="11">Transcriptional activator that specifically binds 5'-GATA-3' or 5'-GAT-3' motifs within gene promoters. May be involved in the regulation of some light-responsive genes.</text>
</comment>
<dbReference type="GO" id="GO:0043565">
    <property type="term" value="F:sequence-specific DNA binding"/>
    <property type="evidence" value="ECO:0007669"/>
    <property type="project" value="InterPro"/>
</dbReference>
<dbReference type="FunFam" id="3.30.50.10:FF:000025">
    <property type="entry name" value="GATA transcription factor"/>
    <property type="match status" value="1"/>
</dbReference>
<keyword evidence="4 12" id="KW-0863">Zinc-finger</keyword>
<evidence type="ECO:0000256" key="2">
    <source>
        <dbReference type="ARBA" id="ARBA00005694"/>
    </source>
</evidence>
<dbReference type="Proteomes" id="UP001159364">
    <property type="component" value="Linkage Group LG03"/>
</dbReference>